<dbReference type="GO" id="GO:0005654">
    <property type="term" value="C:nucleoplasm"/>
    <property type="evidence" value="ECO:0007669"/>
    <property type="project" value="TreeGrafter"/>
</dbReference>
<dbReference type="Gene3D" id="3.10.590.10">
    <property type="entry name" value="ph1033 like domains"/>
    <property type="match status" value="1"/>
</dbReference>
<gene>
    <name evidence="3" type="ORF">DCS_01773</name>
</gene>
<feature type="domain" description="YTH" evidence="2">
    <location>
        <begin position="224"/>
        <end position="359"/>
    </location>
</feature>
<feature type="compositionally biased region" description="Pro residues" evidence="1">
    <location>
        <begin position="164"/>
        <end position="196"/>
    </location>
</feature>
<dbReference type="PROSITE" id="PS50882">
    <property type="entry name" value="YTH"/>
    <property type="match status" value="1"/>
</dbReference>
<evidence type="ECO:0000259" key="2">
    <source>
        <dbReference type="PROSITE" id="PS50882"/>
    </source>
</evidence>
<dbReference type="PANTHER" id="PTHR12357">
    <property type="entry name" value="YTH YT521-B HOMOLOGY DOMAIN-CONTAINING"/>
    <property type="match status" value="1"/>
</dbReference>
<dbReference type="GeneID" id="63714416"/>
<dbReference type="GO" id="GO:0000398">
    <property type="term" value="P:mRNA splicing, via spliceosome"/>
    <property type="evidence" value="ECO:0007669"/>
    <property type="project" value="TreeGrafter"/>
</dbReference>
<organism evidence="3 4">
    <name type="scientific">Drechmeria coniospora</name>
    <name type="common">Nematophagous fungus</name>
    <name type="synonym">Meria coniospora</name>
    <dbReference type="NCBI Taxonomy" id="98403"/>
    <lineage>
        <taxon>Eukaryota</taxon>
        <taxon>Fungi</taxon>
        <taxon>Dikarya</taxon>
        <taxon>Ascomycota</taxon>
        <taxon>Pezizomycotina</taxon>
        <taxon>Sordariomycetes</taxon>
        <taxon>Hypocreomycetidae</taxon>
        <taxon>Hypocreales</taxon>
        <taxon>Ophiocordycipitaceae</taxon>
        <taxon>Drechmeria</taxon>
    </lineage>
</organism>
<evidence type="ECO:0000313" key="4">
    <source>
        <dbReference type="Proteomes" id="UP000076580"/>
    </source>
</evidence>
<dbReference type="AlphaFoldDB" id="A0A151GU49"/>
<name>A0A151GU49_DRECN</name>
<dbReference type="EMBL" id="LAYC01000001">
    <property type="protein sequence ID" value="KYK60635.1"/>
    <property type="molecule type" value="Genomic_DNA"/>
</dbReference>
<evidence type="ECO:0000313" key="3">
    <source>
        <dbReference type="EMBL" id="KYK60635.1"/>
    </source>
</evidence>
<proteinExistence type="predicted"/>
<accession>A0A151GU49</accession>
<dbReference type="RefSeq" id="XP_040659987.1">
    <property type="nucleotide sequence ID" value="XM_040799104.1"/>
</dbReference>
<dbReference type="GO" id="GO:1990247">
    <property type="term" value="F:N6-methyladenosine-containing RNA reader activity"/>
    <property type="evidence" value="ECO:0007669"/>
    <property type="project" value="TreeGrafter"/>
</dbReference>
<evidence type="ECO:0000256" key="1">
    <source>
        <dbReference type="SAM" id="MobiDB-lite"/>
    </source>
</evidence>
<dbReference type="InterPro" id="IPR045168">
    <property type="entry name" value="YTH_prot"/>
</dbReference>
<reference evidence="3 4" key="1">
    <citation type="journal article" date="2016" name="Sci. Rep.">
        <title>Insights into Adaptations to a Near-Obligate Nematode Endoparasitic Lifestyle from the Finished Genome of Drechmeria coniospora.</title>
        <authorList>
            <person name="Zhang L."/>
            <person name="Zhou Z."/>
            <person name="Guo Q."/>
            <person name="Fokkens L."/>
            <person name="Miskei M."/>
            <person name="Pocsi I."/>
            <person name="Zhang W."/>
            <person name="Chen M."/>
            <person name="Wang L."/>
            <person name="Sun Y."/>
            <person name="Donzelli B.G."/>
            <person name="Gibson D.M."/>
            <person name="Nelson D.R."/>
            <person name="Luo J.G."/>
            <person name="Rep M."/>
            <person name="Liu H."/>
            <person name="Yang S."/>
            <person name="Wang J."/>
            <person name="Krasnoff S.B."/>
            <person name="Xu Y."/>
            <person name="Molnar I."/>
            <person name="Lin M."/>
        </authorList>
    </citation>
    <scope>NUCLEOTIDE SEQUENCE [LARGE SCALE GENOMIC DNA]</scope>
    <source>
        <strain evidence="3 4">ARSEF 6962</strain>
    </source>
</reference>
<feature type="region of interest" description="Disordered" evidence="1">
    <location>
        <begin position="127"/>
        <end position="217"/>
    </location>
</feature>
<dbReference type="InParanoid" id="A0A151GU49"/>
<dbReference type="GO" id="GO:0048024">
    <property type="term" value="P:regulation of mRNA splicing, via spliceosome"/>
    <property type="evidence" value="ECO:0007669"/>
    <property type="project" value="TreeGrafter"/>
</dbReference>
<dbReference type="InterPro" id="IPR007275">
    <property type="entry name" value="YTH_domain"/>
</dbReference>
<dbReference type="PANTHER" id="PTHR12357:SF3">
    <property type="entry name" value="YTH DOMAIN-CONTAINING PROTEIN 1"/>
    <property type="match status" value="1"/>
</dbReference>
<dbReference type="Pfam" id="PF04146">
    <property type="entry name" value="YTH"/>
    <property type="match status" value="1"/>
</dbReference>
<comment type="caution">
    <text evidence="3">The sequence shown here is derived from an EMBL/GenBank/DDBJ whole genome shotgun (WGS) entry which is preliminary data.</text>
</comment>
<protein>
    <recommendedName>
        <fullName evidence="2">YTH domain-containing protein</fullName>
    </recommendedName>
</protein>
<dbReference type="STRING" id="98403.A0A151GU49"/>
<sequence>MAPLASAETSNEVDGDNLAVAVVGPDAAAAEGEHAARNPRLETLLCEDADLRLWLEHTHYFDIAYRERVLDSYRKLKAVEEERQRLLQELRAIGGPATFYSPTTGPVHQAPIHNQLHEVQAKVASRSLTHLRSTSSKEEAIQPSATSTPTLASSSVTHPDGALTPPPTTLLQPLPPPPPSPPSPPSSPPLSPPTSSPSPTAWAPARRETGGGRPDFPVKTQLESRYFLFKCSNTLNVYMSQRDGLWVTQAKNERLLTEAFHECRSVILFFSINKSRSFQGYARMVSLPDATIAKKEWIRNINLTSVTAPFRVEWINMTETPFDNLGDLRNSYNEYRSVIVGRDGQEYPPECGRQMVKIFDESSQQGQLADAGRGTSPYVGLGKPRAPFNALRANGARKPFDSTFGRHRAEFPNEEERPYAMRSWRTVEMVPSHPEPKYAIYNRRRDSSSPSIVSESFPPATVDNLIDLVGE</sequence>
<dbReference type="CDD" id="cd21134">
    <property type="entry name" value="YTH"/>
    <property type="match status" value="1"/>
</dbReference>
<keyword evidence="4" id="KW-1185">Reference proteome</keyword>
<dbReference type="Proteomes" id="UP000076580">
    <property type="component" value="Chromosome 01"/>
</dbReference>
<feature type="compositionally biased region" description="Low complexity" evidence="1">
    <location>
        <begin position="143"/>
        <end position="157"/>
    </location>
</feature>
<dbReference type="GO" id="GO:0003729">
    <property type="term" value="F:mRNA binding"/>
    <property type="evidence" value="ECO:0007669"/>
    <property type="project" value="TreeGrafter"/>
</dbReference>